<dbReference type="STRING" id="266117.Rxyl_2822"/>
<dbReference type="EMBL" id="CP000386">
    <property type="protein sequence ID" value="ABG05734.1"/>
    <property type="molecule type" value="Genomic_DNA"/>
</dbReference>
<proteinExistence type="predicted"/>
<keyword evidence="4" id="KW-0560">Oxidoreductase</keyword>
<evidence type="ECO:0000259" key="5">
    <source>
        <dbReference type="Pfam" id="PF07992"/>
    </source>
</evidence>
<comment type="cofactor">
    <cofactor evidence="1">
        <name>FAD</name>
        <dbReference type="ChEBI" id="CHEBI:57692"/>
    </cofactor>
</comment>
<dbReference type="HOGENOM" id="CLU_003291_4_0_11"/>
<dbReference type="SUPFAM" id="SSF51905">
    <property type="entry name" value="FAD/NAD(P)-binding domain"/>
    <property type="match status" value="1"/>
</dbReference>
<evidence type="ECO:0000256" key="2">
    <source>
        <dbReference type="ARBA" id="ARBA00022630"/>
    </source>
</evidence>
<organism evidence="7 8">
    <name type="scientific">Rubrobacter xylanophilus (strain DSM 9941 / JCM 11954 / NBRC 16129 / PRD-1)</name>
    <dbReference type="NCBI Taxonomy" id="266117"/>
    <lineage>
        <taxon>Bacteria</taxon>
        <taxon>Bacillati</taxon>
        <taxon>Actinomycetota</taxon>
        <taxon>Rubrobacteria</taxon>
        <taxon>Rubrobacterales</taxon>
        <taxon>Rubrobacteraceae</taxon>
        <taxon>Rubrobacter</taxon>
    </lineage>
</organism>
<dbReference type="InterPro" id="IPR050446">
    <property type="entry name" value="FAD-oxidoreductase/Apoptosis"/>
</dbReference>
<evidence type="ECO:0000259" key="6">
    <source>
        <dbReference type="Pfam" id="PF14759"/>
    </source>
</evidence>
<dbReference type="Gene3D" id="3.50.50.60">
    <property type="entry name" value="FAD/NAD(P)-binding domain"/>
    <property type="match status" value="2"/>
</dbReference>
<keyword evidence="8" id="KW-1185">Reference proteome</keyword>
<dbReference type="InterPro" id="IPR036188">
    <property type="entry name" value="FAD/NAD-bd_sf"/>
</dbReference>
<protein>
    <submittedName>
        <fullName evidence="7">FAD-dependent pyridine nucleotide-disulphide oxidoreductase</fullName>
    </submittedName>
</protein>
<dbReference type="PANTHER" id="PTHR43557:SF2">
    <property type="entry name" value="RIESKE DOMAIN-CONTAINING PROTEIN-RELATED"/>
    <property type="match status" value="1"/>
</dbReference>
<feature type="domain" description="Reductase C-terminal" evidence="6">
    <location>
        <begin position="321"/>
        <end position="405"/>
    </location>
</feature>
<dbReference type="RefSeq" id="WP_011565743.1">
    <property type="nucleotide sequence ID" value="NC_008148.1"/>
</dbReference>
<evidence type="ECO:0000256" key="1">
    <source>
        <dbReference type="ARBA" id="ARBA00001974"/>
    </source>
</evidence>
<dbReference type="Pfam" id="PF14759">
    <property type="entry name" value="Reductase_C"/>
    <property type="match status" value="1"/>
</dbReference>
<gene>
    <name evidence="7" type="ordered locus">Rxyl_2822</name>
</gene>
<dbReference type="OrthoDB" id="1145at2"/>
<sequence length="412" mass="45274">MPQTLAIVGAGPAGGSAAAALRREGFEGRVILIGAEPHPPYERPPLSKEYLRGETSFEQALLQPSGFYRENGIEAWFGVRATRVDAARREVELENGERLAYDGLLIATGARNRRPAIPGLGLGGVHQLRTVADCDRIRQEIAPGRRAVVVGMGFIGSEVAASLRQSGVEVTVVDRNEVPLRRALGREVGRVIEELHRDHGAELILEDAVAAFEGRERVERVTTRGGRRIGCDFVVVGLGAEPVTDLLAETGAKIQNGIVVDEHCRTSVEGVYAAGDVANHYHPTFGRHIRTEHWQNALRQGSVAARSMLGKKSAPYEEIPWFWSDQYGHNLQYAGLHTEWDELVVRGSMRERDFLAFYRKDGRVLAAVAIGRGRELRRSIPLIKARERVEAAKLRDPDVDLRALAGAAGSRR</sequence>
<dbReference type="GO" id="GO:0005737">
    <property type="term" value="C:cytoplasm"/>
    <property type="evidence" value="ECO:0007669"/>
    <property type="project" value="TreeGrafter"/>
</dbReference>
<keyword evidence="3" id="KW-0274">FAD</keyword>
<dbReference type="InterPro" id="IPR028202">
    <property type="entry name" value="Reductase_C"/>
</dbReference>
<dbReference type="SUPFAM" id="SSF55424">
    <property type="entry name" value="FAD/NAD-linked reductases, dimerisation (C-terminal) domain"/>
    <property type="match status" value="1"/>
</dbReference>
<name>Q1AS94_RUBXD</name>
<dbReference type="PANTHER" id="PTHR43557">
    <property type="entry name" value="APOPTOSIS-INDUCING FACTOR 1"/>
    <property type="match status" value="1"/>
</dbReference>
<accession>Q1AS94</accession>
<evidence type="ECO:0000313" key="7">
    <source>
        <dbReference type="EMBL" id="ABG05734.1"/>
    </source>
</evidence>
<dbReference type="PRINTS" id="PR00368">
    <property type="entry name" value="FADPNR"/>
</dbReference>
<dbReference type="PhylomeDB" id="Q1AS94"/>
<reference evidence="7 8" key="1">
    <citation type="submission" date="2006-06" db="EMBL/GenBank/DDBJ databases">
        <title>Complete sequence of Rubrobacter xylanophilus DSM 9941.</title>
        <authorList>
            <consortium name="US DOE Joint Genome Institute"/>
            <person name="Copeland A."/>
            <person name="Lucas S."/>
            <person name="Lapidus A."/>
            <person name="Barry K."/>
            <person name="Detter J.C."/>
            <person name="Glavina del Rio T."/>
            <person name="Hammon N."/>
            <person name="Israni S."/>
            <person name="Dalin E."/>
            <person name="Tice H."/>
            <person name="Pitluck S."/>
            <person name="Munk A.C."/>
            <person name="Brettin T."/>
            <person name="Bruce D."/>
            <person name="Han C."/>
            <person name="Tapia R."/>
            <person name="Gilna P."/>
            <person name="Schmutz J."/>
            <person name="Larimer F."/>
            <person name="Land M."/>
            <person name="Hauser L."/>
            <person name="Kyrpides N."/>
            <person name="Lykidis A."/>
            <person name="da Costa M.S."/>
            <person name="Rainey F.A."/>
            <person name="Empadinhas N."/>
            <person name="Jolivet E."/>
            <person name="Battista J.R."/>
            <person name="Richardson P."/>
        </authorList>
    </citation>
    <scope>NUCLEOTIDE SEQUENCE [LARGE SCALE GENOMIC DNA]</scope>
    <source>
        <strain evidence="8">DSM 9941 / JCM 11954 / NBRC 16129 / PRD-1</strain>
    </source>
</reference>
<dbReference type="InterPro" id="IPR016156">
    <property type="entry name" value="FAD/NAD-linked_Rdtase_dimer_sf"/>
</dbReference>
<evidence type="ECO:0000256" key="3">
    <source>
        <dbReference type="ARBA" id="ARBA00022827"/>
    </source>
</evidence>
<keyword evidence="2" id="KW-0285">Flavoprotein</keyword>
<feature type="domain" description="FAD/NAD(P)-binding" evidence="5">
    <location>
        <begin position="5"/>
        <end position="301"/>
    </location>
</feature>
<dbReference type="eggNOG" id="COG0446">
    <property type="taxonomic scope" value="Bacteria"/>
</dbReference>
<evidence type="ECO:0000256" key="4">
    <source>
        <dbReference type="ARBA" id="ARBA00023002"/>
    </source>
</evidence>
<dbReference type="InterPro" id="IPR023753">
    <property type="entry name" value="FAD/NAD-binding_dom"/>
</dbReference>
<dbReference type="AlphaFoldDB" id="Q1AS94"/>
<dbReference type="PRINTS" id="PR00411">
    <property type="entry name" value="PNDRDTASEI"/>
</dbReference>
<dbReference type="GO" id="GO:0016651">
    <property type="term" value="F:oxidoreductase activity, acting on NAD(P)H"/>
    <property type="evidence" value="ECO:0007669"/>
    <property type="project" value="TreeGrafter"/>
</dbReference>
<dbReference type="KEGG" id="rxy:Rxyl_2822"/>
<evidence type="ECO:0000313" key="8">
    <source>
        <dbReference type="Proteomes" id="UP000006637"/>
    </source>
</evidence>
<dbReference type="Gene3D" id="3.30.390.30">
    <property type="match status" value="1"/>
</dbReference>
<dbReference type="Pfam" id="PF07992">
    <property type="entry name" value="Pyr_redox_2"/>
    <property type="match status" value="1"/>
</dbReference>
<dbReference type="Proteomes" id="UP000006637">
    <property type="component" value="Chromosome"/>
</dbReference>